<keyword evidence="14" id="KW-1185">Reference proteome</keyword>
<dbReference type="HOGENOM" id="CLU_452229_0_0_1"/>
<evidence type="ECO:0000256" key="11">
    <source>
        <dbReference type="SAM" id="Phobius"/>
    </source>
</evidence>
<evidence type="ECO:0000256" key="3">
    <source>
        <dbReference type="ARBA" id="ARBA00022723"/>
    </source>
</evidence>
<keyword evidence="11" id="KW-0472">Membrane</keyword>
<keyword evidence="9" id="KW-0175">Coiled coil</keyword>
<feature type="region of interest" description="Disordered" evidence="10">
    <location>
        <begin position="198"/>
        <end position="222"/>
    </location>
</feature>
<dbReference type="PhylomeDB" id="T1JLR0"/>
<dbReference type="EnsemblMetazoa" id="SMAR014790-RA">
    <property type="protein sequence ID" value="SMAR014790-PA"/>
    <property type="gene ID" value="SMAR014790"/>
</dbReference>
<reference evidence="14" key="1">
    <citation type="submission" date="2011-05" db="EMBL/GenBank/DDBJ databases">
        <authorList>
            <person name="Richards S.R."/>
            <person name="Qu J."/>
            <person name="Jiang H."/>
            <person name="Jhangiani S.N."/>
            <person name="Agravi P."/>
            <person name="Goodspeed R."/>
            <person name="Gross S."/>
            <person name="Mandapat C."/>
            <person name="Jackson L."/>
            <person name="Mathew T."/>
            <person name="Pu L."/>
            <person name="Thornton R."/>
            <person name="Saada N."/>
            <person name="Wilczek-Boney K.B."/>
            <person name="Lee S."/>
            <person name="Kovar C."/>
            <person name="Wu Y."/>
            <person name="Scherer S.E."/>
            <person name="Worley K.C."/>
            <person name="Muzny D.M."/>
            <person name="Gibbs R."/>
        </authorList>
    </citation>
    <scope>NUCLEOTIDE SEQUENCE</scope>
    <source>
        <strain evidence="14">Brora</strain>
    </source>
</reference>
<feature type="binding site" evidence="8">
    <location>
        <position position="46"/>
    </location>
    <ligand>
        <name>Zn(2+)</name>
        <dbReference type="ChEBI" id="CHEBI:29105"/>
    </ligand>
</feature>
<dbReference type="GO" id="GO:0071006">
    <property type="term" value="C:U2-type catalytic step 1 spliceosome"/>
    <property type="evidence" value="ECO:0007669"/>
    <property type="project" value="UniProtKB-UniRule"/>
</dbReference>
<proteinExistence type="inferred from homology"/>
<evidence type="ECO:0000256" key="2">
    <source>
        <dbReference type="ARBA" id="ARBA00022664"/>
    </source>
</evidence>
<dbReference type="GO" id="GO:0046872">
    <property type="term" value="F:metal ion binding"/>
    <property type="evidence" value="ECO:0007669"/>
    <property type="project" value="UniProtKB-KW"/>
</dbReference>
<comment type="function">
    <text evidence="8">Part of the spliceosome which catalyzes two sequential transesterification reactions, first the excision of the non-coding intron from pre-mRNA and then the ligation of the coding exons to form the mature mRNA. Plays a role in stabilizing the structure of the spliceosome catalytic core and docking of the branch helix into the active site, producing 5'-exon and lariat intron-3'-intermediates.</text>
</comment>
<comment type="subcellular location">
    <subcellularLocation>
        <location evidence="1 8">Nucleus</location>
    </subcellularLocation>
</comment>
<evidence type="ECO:0000256" key="7">
    <source>
        <dbReference type="ARBA" id="ARBA00023242"/>
    </source>
</evidence>
<evidence type="ECO:0000256" key="9">
    <source>
        <dbReference type="SAM" id="Coils"/>
    </source>
</evidence>
<feature type="domain" description="CWH43-like N-terminal" evidence="12">
    <location>
        <begin position="374"/>
        <end position="591"/>
    </location>
</feature>
<evidence type="ECO:0000259" key="12">
    <source>
        <dbReference type="Pfam" id="PF10277"/>
    </source>
</evidence>
<keyword evidence="7 8" id="KW-0539">Nucleus</keyword>
<evidence type="ECO:0000256" key="1">
    <source>
        <dbReference type="ARBA" id="ARBA00004123"/>
    </source>
</evidence>
<dbReference type="PANTHER" id="PTHR12111">
    <property type="entry name" value="SPLICING FACTOR YJU2"/>
    <property type="match status" value="1"/>
</dbReference>
<keyword evidence="6" id="KW-0508">mRNA splicing</keyword>
<dbReference type="InterPro" id="IPR007590">
    <property type="entry name" value="Saf4/Yju2"/>
</dbReference>
<accession>T1JLR0</accession>
<feature type="transmembrane region" description="Helical" evidence="11">
    <location>
        <begin position="374"/>
        <end position="394"/>
    </location>
</feature>
<keyword evidence="11" id="KW-0812">Transmembrane</keyword>
<reference evidence="13" key="2">
    <citation type="submission" date="2015-02" db="UniProtKB">
        <authorList>
            <consortium name="EnsemblMetazoa"/>
        </authorList>
    </citation>
    <scope>IDENTIFICATION</scope>
</reference>
<comment type="subunit">
    <text evidence="8">Component of the spliceosome. Present in the activated B complex, the catalytically activated B* complex which catalyzes the branching, the catalytic step 1 C complex catalyzing the exon ligation, and the postcatalytic P complex containing the ligated exons (mRNA) and the excised lariat intron.</text>
</comment>
<evidence type="ECO:0000313" key="13">
    <source>
        <dbReference type="EnsemblMetazoa" id="SMAR014790-PA"/>
    </source>
</evidence>
<keyword evidence="3 8" id="KW-0479">Metal-binding</keyword>
<name>T1JLR0_STRMM</name>
<evidence type="ECO:0000256" key="8">
    <source>
        <dbReference type="HAMAP-Rule" id="MF_03226"/>
    </source>
</evidence>
<dbReference type="HAMAP" id="MF_03226">
    <property type="entry name" value="YJU2"/>
    <property type="match status" value="1"/>
</dbReference>
<protein>
    <recommendedName>
        <fullName evidence="8">Splicing factor YJU2</fullName>
    </recommendedName>
</protein>
<dbReference type="PANTHER" id="PTHR12111:SF1">
    <property type="entry name" value="SPLICING FACTOR YJU2"/>
    <property type="match status" value="1"/>
</dbReference>
<feature type="binding site" evidence="8">
    <location>
        <position position="80"/>
    </location>
    <ligand>
        <name>Zn(2+)</name>
        <dbReference type="ChEBI" id="CHEBI:29105"/>
    </ligand>
</feature>
<feature type="transmembrane region" description="Helical" evidence="11">
    <location>
        <begin position="467"/>
        <end position="486"/>
    </location>
</feature>
<dbReference type="STRING" id="126957.T1JLR0"/>
<evidence type="ECO:0000256" key="5">
    <source>
        <dbReference type="ARBA" id="ARBA00022833"/>
    </source>
</evidence>
<comment type="similarity">
    <text evidence="8">Belongs to the CWC16 family. YJU2 subfamily.</text>
</comment>
<dbReference type="GO" id="GO:0000349">
    <property type="term" value="P:generation of catalytic spliceosome for first transesterification step"/>
    <property type="evidence" value="ECO:0007669"/>
    <property type="project" value="UniProtKB-UniRule"/>
</dbReference>
<feature type="transmembrane region" description="Helical" evidence="11">
    <location>
        <begin position="536"/>
        <end position="553"/>
    </location>
</feature>
<feature type="binding site" evidence="8">
    <location>
        <position position="83"/>
    </location>
    <ligand>
        <name>Zn(2+)</name>
        <dbReference type="ChEBI" id="CHEBI:29105"/>
    </ligand>
</feature>
<dbReference type="Pfam" id="PF10277">
    <property type="entry name" value="Frag1"/>
    <property type="match status" value="1"/>
</dbReference>
<keyword evidence="2" id="KW-0507">mRNA processing</keyword>
<keyword evidence="4 8" id="KW-0747">Spliceosome</keyword>
<dbReference type="InterPro" id="IPR043701">
    <property type="entry name" value="Yju2"/>
</dbReference>
<evidence type="ECO:0000256" key="4">
    <source>
        <dbReference type="ARBA" id="ARBA00022728"/>
    </source>
</evidence>
<keyword evidence="5 8" id="KW-0862">Zinc</keyword>
<dbReference type="AlphaFoldDB" id="T1JLR0"/>
<dbReference type="EMBL" id="JH431263">
    <property type="status" value="NOT_ANNOTATED_CDS"/>
    <property type="molecule type" value="Genomic_DNA"/>
</dbReference>
<dbReference type="InterPro" id="IPR019402">
    <property type="entry name" value="CWH43_N"/>
</dbReference>
<dbReference type="eggNOG" id="KOG2989">
    <property type="taxonomic scope" value="Eukaryota"/>
</dbReference>
<dbReference type="Pfam" id="PF04502">
    <property type="entry name" value="Saf4_Yju2"/>
    <property type="match status" value="1"/>
</dbReference>
<sequence length="604" mass="69756">MSERKVLNKYYPPDFDPSKIPRLHLPKDRQYTVRLMAPCNMRCKTCGEYIYKGKKFNARKETVQGEEYLGIKIFRFYIKCTRCLAEITFKTDPQNADYNVEHGATRNFQALKLAEEQAEREQKELEEEEASNPMKLLENRTKASKNEMEILESLEELKDLNQRQANVDFDQLLDLNKDIAARMKKQQEDEDEALVQSVFGKSDENDGSNIKRLPDNSSDEEETEIIGKKRKFLEANSNILFAKPKNLEQKPKQARTDDSVGFLTTSKSKISAMIKVKGPNKQNAVLRSSGTTTIGNKSQALTLLGNYSDSDSDKMTKTICELHNLIQEQKQAINLNQSILICLCHVSKWRHGKMASTYQSLSEKTLVRLSVPKVALITLAFPFGAFITCILWSIKYDFEAATFTHCRVSNYLPSISAAISFTPQRYIWRICIALHAAPRVLAALCYYKHYRQRFGYFDKSWIVIIRITFLLNLIEILALIGLTYVSSTENYDVHEKCFIAFMACSEIYMLLSCYLFKKCMNSASTLERRSLRWKRILALTNILAFIVALYYFWRHNNYCEAGLYTKFAFFEYIVVLSNMGFHLTACWDFYTQEVTIDSNSDKLS</sequence>
<dbReference type="Proteomes" id="UP000014500">
    <property type="component" value="Unassembled WGS sequence"/>
</dbReference>
<keyword evidence="11" id="KW-1133">Transmembrane helix</keyword>
<feature type="coiled-coil region" evidence="9">
    <location>
        <begin position="108"/>
        <end position="163"/>
    </location>
</feature>
<feature type="transmembrane region" description="Helical" evidence="11">
    <location>
        <begin position="498"/>
        <end position="516"/>
    </location>
</feature>
<organism evidence="13 14">
    <name type="scientific">Strigamia maritima</name>
    <name type="common">European centipede</name>
    <name type="synonym">Geophilus maritimus</name>
    <dbReference type="NCBI Taxonomy" id="126957"/>
    <lineage>
        <taxon>Eukaryota</taxon>
        <taxon>Metazoa</taxon>
        <taxon>Ecdysozoa</taxon>
        <taxon>Arthropoda</taxon>
        <taxon>Myriapoda</taxon>
        <taxon>Chilopoda</taxon>
        <taxon>Pleurostigmophora</taxon>
        <taxon>Geophilomorpha</taxon>
        <taxon>Linotaeniidae</taxon>
        <taxon>Strigamia</taxon>
    </lineage>
</organism>
<feature type="binding site" evidence="8">
    <location>
        <position position="43"/>
    </location>
    <ligand>
        <name>Zn(2+)</name>
        <dbReference type="ChEBI" id="CHEBI:29105"/>
    </ligand>
</feature>
<evidence type="ECO:0000256" key="6">
    <source>
        <dbReference type="ARBA" id="ARBA00023187"/>
    </source>
</evidence>
<dbReference type="eggNOG" id="KOG3979">
    <property type="taxonomic scope" value="Eukaryota"/>
</dbReference>
<evidence type="ECO:0000313" key="14">
    <source>
        <dbReference type="Proteomes" id="UP000014500"/>
    </source>
</evidence>
<evidence type="ECO:0000256" key="10">
    <source>
        <dbReference type="SAM" id="MobiDB-lite"/>
    </source>
</evidence>